<reference evidence="1" key="1">
    <citation type="journal article" date="2014" name="Front. Microbiol.">
        <title>High frequency of phylogenetically diverse reductive dehalogenase-homologous genes in deep subseafloor sedimentary metagenomes.</title>
        <authorList>
            <person name="Kawai M."/>
            <person name="Futagami T."/>
            <person name="Toyoda A."/>
            <person name="Takaki Y."/>
            <person name="Nishi S."/>
            <person name="Hori S."/>
            <person name="Arai W."/>
            <person name="Tsubouchi T."/>
            <person name="Morono Y."/>
            <person name="Uchiyama I."/>
            <person name="Ito T."/>
            <person name="Fujiyama A."/>
            <person name="Inagaki F."/>
            <person name="Takami H."/>
        </authorList>
    </citation>
    <scope>NUCLEOTIDE SEQUENCE</scope>
    <source>
        <strain evidence="1">Expedition CK06-06</strain>
    </source>
</reference>
<protein>
    <submittedName>
        <fullName evidence="1">Uncharacterized protein</fullName>
    </submittedName>
</protein>
<sequence length="79" mass="9384">MTLEEIQEMLANFENRISFLENSLLGSAMSYHPEEENQEVVMKQLQEPWSKKQWNIVDQLRGEMINLKRKFLDLEALVT</sequence>
<name>X1DM86_9ZZZZ</name>
<gene>
    <name evidence="1" type="ORF">S01H4_60763</name>
</gene>
<comment type="caution">
    <text evidence="1">The sequence shown here is derived from an EMBL/GenBank/DDBJ whole genome shotgun (WGS) entry which is preliminary data.</text>
</comment>
<dbReference type="EMBL" id="BART01035897">
    <property type="protein sequence ID" value="GAH06109.1"/>
    <property type="molecule type" value="Genomic_DNA"/>
</dbReference>
<feature type="non-terminal residue" evidence="1">
    <location>
        <position position="79"/>
    </location>
</feature>
<organism evidence="1">
    <name type="scientific">marine sediment metagenome</name>
    <dbReference type="NCBI Taxonomy" id="412755"/>
    <lineage>
        <taxon>unclassified sequences</taxon>
        <taxon>metagenomes</taxon>
        <taxon>ecological metagenomes</taxon>
    </lineage>
</organism>
<evidence type="ECO:0000313" key="1">
    <source>
        <dbReference type="EMBL" id="GAH06109.1"/>
    </source>
</evidence>
<accession>X1DM86</accession>
<dbReference type="AlphaFoldDB" id="X1DM86"/>
<proteinExistence type="predicted"/>